<dbReference type="EMBL" id="JAQQWL010000015">
    <property type="protein sequence ID" value="KAK8040930.1"/>
    <property type="molecule type" value="Genomic_DNA"/>
</dbReference>
<gene>
    <name evidence="1" type="ORF">PG994_013937</name>
</gene>
<protein>
    <submittedName>
        <fullName evidence="1">Uncharacterized protein</fullName>
    </submittedName>
</protein>
<comment type="caution">
    <text evidence="1">The sequence shown here is derived from an EMBL/GenBank/DDBJ whole genome shotgun (WGS) entry which is preliminary data.</text>
</comment>
<accession>A0ABR1T2W3</accession>
<dbReference type="RefSeq" id="XP_066708475.1">
    <property type="nucleotide sequence ID" value="XM_066865346.1"/>
</dbReference>
<sequence>MDRIYELTYLCGCGEGQATSRSNYERLGKIRAVPFATKVVDRVCGECRRKPADFNKWSWKTVAPEKQHQHQGDAYEFDEMFMFLAGLVPDLDYMGVADLEVIVNRVASRLRIDGVQLFDTRGEIVTCRVPERTRRDITKLVRCEIEQFRRQQQQKESGQVRVDVRRAGDNVPLRVVNCKPSKGNLISVGGAGFF</sequence>
<proteinExistence type="predicted"/>
<reference evidence="1 2" key="1">
    <citation type="submission" date="2023-01" db="EMBL/GenBank/DDBJ databases">
        <title>Analysis of 21 Apiospora genomes using comparative genomics revels a genus with tremendous synthesis potential of carbohydrate active enzymes and secondary metabolites.</title>
        <authorList>
            <person name="Sorensen T."/>
        </authorList>
    </citation>
    <scope>NUCLEOTIDE SEQUENCE [LARGE SCALE GENOMIC DNA]</scope>
    <source>
        <strain evidence="1 2">CBS 135458</strain>
    </source>
</reference>
<name>A0ABR1T2W3_9PEZI</name>
<evidence type="ECO:0000313" key="1">
    <source>
        <dbReference type="EMBL" id="KAK8040930.1"/>
    </source>
</evidence>
<evidence type="ECO:0000313" key="2">
    <source>
        <dbReference type="Proteomes" id="UP001480595"/>
    </source>
</evidence>
<organism evidence="1 2">
    <name type="scientific">Apiospora phragmitis</name>
    <dbReference type="NCBI Taxonomy" id="2905665"/>
    <lineage>
        <taxon>Eukaryota</taxon>
        <taxon>Fungi</taxon>
        <taxon>Dikarya</taxon>
        <taxon>Ascomycota</taxon>
        <taxon>Pezizomycotina</taxon>
        <taxon>Sordariomycetes</taxon>
        <taxon>Xylariomycetidae</taxon>
        <taxon>Amphisphaeriales</taxon>
        <taxon>Apiosporaceae</taxon>
        <taxon>Apiospora</taxon>
    </lineage>
</organism>
<dbReference type="Proteomes" id="UP001480595">
    <property type="component" value="Unassembled WGS sequence"/>
</dbReference>
<dbReference type="GeneID" id="92098409"/>
<keyword evidence="2" id="KW-1185">Reference proteome</keyword>